<gene>
    <name evidence="2" type="ORF">QRX50_40555</name>
</gene>
<name>A0A9Y2MTC9_9PSEU</name>
<evidence type="ECO:0000256" key="1">
    <source>
        <dbReference type="SAM" id="MobiDB-lite"/>
    </source>
</evidence>
<accession>A0A9Y2MTC9</accession>
<dbReference type="PANTHER" id="PTHR36849:SF1">
    <property type="entry name" value="CYTOPLASMIC PROTEIN"/>
    <property type="match status" value="1"/>
</dbReference>
<evidence type="ECO:0000313" key="3">
    <source>
        <dbReference type="Proteomes" id="UP001236014"/>
    </source>
</evidence>
<dbReference type="KEGG" id="acab:QRX50_40555"/>
<dbReference type="Pfam" id="PF22752">
    <property type="entry name" value="DUF488-N3i"/>
    <property type="match status" value="1"/>
</dbReference>
<sequence length="143" mass="15434">MAENTVLDNAVPDNAVPDDRVGDNGSMVHIARVYDPAGPDDGTRVLVDRVWPRGLAKATAALDDWCKAVAPTTELRKWYAHDPDRFAEFTRRYRDELAAPGPAADALAALRDRAAQGPLTLLTASRALDISQAAVLAQLLSED</sequence>
<feature type="region of interest" description="Disordered" evidence="1">
    <location>
        <begin position="1"/>
        <end position="23"/>
    </location>
</feature>
<organism evidence="2 3">
    <name type="scientific">Amycolatopsis carbonis</name>
    <dbReference type="NCBI Taxonomy" id="715471"/>
    <lineage>
        <taxon>Bacteria</taxon>
        <taxon>Bacillati</taxon>
        <taxon>Actinomycetota</taxon>
        <taxon>Actinomycetes</taxon>
        <taxon>Pseudonocardiales</taxon>
        <taxon>Pseudonocardiaceae</taxon>
        <taxon>Amycolatopsis</taxon>
    </lineage>
</organism>
<keyword evidence="3" id="KW-1185">Reference proteome</keyword>
<dbReference type="InterPro" id="IPR052552">
    <property type="entry name" value="YeaO-like"/>
</dbReference>
<dbReference type="PANTHER" id="PTHR36849">
    <property type="entry name" value="CYTOPLASMIC PROTEIN-RELATED"/>
    <property type="match status" value="1"/>
</dbReference>
<evidence type="ECO:0000313" key="2">
    <source>
        <dbReference type="EMBL" id="WIX77636.1"/>
    </source>
</evidence>
<dbReference type="RefSeq" id="WP_285968376.1">
    <property type="nucleotide sequence ID" value="NZ_CP127294.1"/>
</dbReference>
<proteinExistence type="predicted"/>
<dbReference type="AlphaFoldDB" id="A0A9Y2MTC9"/>
<dbReference type="Proteomes" id="UP001236014">
    <property type="component" value="Chromosome"/>
</dbReference>
<reference evidence="2 3" key="1">
    <citation type="submission" date="2023-06" db="EMBL/GenBank/DDBJ databases">
        <authorList>
            <person name="Oyuntsetseg B."/>
            <person name="Kim S.B."/>
        </authorList>
    </citation>
    <scope>NUCLEOTIDE SEQUENCE [LARGE SCALE GENOMIC DNA]</scope>
    <source>
        <strain evidence="2 3">2-15</strain>
    </source>
</reference>
<protein>
    <submittedName>
        <fullName evidence="2">DUF488 family protein</fullName>
    </submittedName>
</protein>
<dbReference type="EMBL" id="CP127294">
    <property type="protein sequence ID" value="WIX77636.1"/>
    <property type="molecule type" value="Genomic_DNA"/>
</dbReference>